<feature type="transmembrane region" description="Helical" evidence="6">
    <location>
        <begin position="53"/>
        <end position="72"/>
    </location>
</feature>
<keyword evidence="3" id="KW-0227">DNA damage</keyword>
<evidence type="ECO:0000256" key="1">
    <source>
        <dbReference type="ARBA" id="ARBA00004123"/>
    </source>
</evidence>
<dbReference type="SUPFAM" id="SSF55979">
    <property type="entry name" value="DNA clamp"/>
    <property type="match status" value="1"/>
</dbReference>
<dbReference type="Proteomes" id="UP001363622">
    <property type="component" value="Unassembled WGS sequence"/>
</dbReference>
<dbReference type="InterPro" id="IPR003021">
    <property type="entry name" value="Rad1_Rec1_Rad17"/>
</dbReference>
<accession>A0ABR1KA25</accession>
<dbReference type="PANTHER" id="PTHR10870">
    <property type="entry name" value="CELL CYCLE CHECKPOINT PROTEIN RAD1"/>
    <property type="match status" value="1"/>
</dbReference>
<keyword evidence="4" id="KW-0234">DNA repair</keyword>
<dbReference type="PANTHER" id="PTHR10870:SF0">
    <property type="entry name" value="CELL CYCLE CHECKPOINT PROTEIN RAD1"/>
    <property type="match status" value="1"/>
</dbReference>
<dbReference type="Gene3D" id="3.70.10.10">
    <property type="match status" value="1"/>
</dbReference>
<dbReference type="PRINTS" id="PR01245">
    <property type="entry name" value="RAD1REC1"/>
</dbReference>
<keyword evidence="6" id="KW-1133">Transmembrane helix</keyword>
<evidence type="ECO:0000313" key="8">
    <source>
        <dbReference type="Proteomes" id="UP001363622"/>
    </source>
</evidence>
<evidence type="ECO:0000256" key="4">
    <source>
        <dbReference type="ARBA" id="ARBA00023204"/>
    </source>
</evidence>
<evidence type="ECO:0000256" key="5">
    <source>
        <dbReference type="ARBA" id="ARBA00023242"/>
    </source>
</evidence>
<dbReference type="Pfam" id="PF02144">
    <property type="entry name" value="Rad1"/>
    <property type="match status" value="1"/>
</dbReference>
<comment type="caution">
    <text evidence="7">The sequence shown here is derived from an EMBL/GenBank/DDBJ whole genome shotgun (WGS) entry which is preliminary data.</text>
</comment>
<reference evidence="7 8" key="1">
    <citation type="submission" date="2024-04" db="EMBL/GenBank/DDBJ databases">
        <title>Phyllosticta paracitricarpa is synonymous to the EU quarantine fungus P. citricarpa based on phylogenomic analyses.</title>
        <authorList>
            <consortium name="Lawrence Berkeley National Laboratory"/>
            <person name="Van Ingen-Buijs V.A."/>
            <person name="Van Westerhoven A.C."/>
            <person name="Haridas S."/>
            <person name="Skiadas P."/>
            <person name="Martin F."/>
            <person name="Groenewald J.Z."/>
            <person name="Crous P.W."/>
            <person name="Seidl M.F."/>
        </authorList>
    </citation>
    <scope>NUCLEOTIDE SEQUENCE [LARGE SCALE GENOMIC DNA]</scope>
    <source>
        <strain evidence="7 8">CBS 123371</strain>
    </source>
</reference>
<dbReference type="InterPro" id="IPR046938">
    <property type="entry name" value="DNA_clamp_sf"/>
</dbReference>
<protein>
    <submittedName>
        <fullName evidence="7">DNA repair protein Rad1</fullName>
    </submittedName>
</protein>
<proteinExistence type="inferred from homology"/>
<dbReference type="EMBL" id="JBBPHU010000014">
    <property type="protein sequence ID" value="KAK7510331.1"/>
    <property type="molecule type" value="Genomic_DNA"/>
</dbReference>
<evidence type="ECO:0000313" key="7">
    <source>
        <dbReference type="EMBL" id="KAK7510331.1"/>
    </source>
</evidence>
<organism evidence="7 8">
    <name type="scientific">Phyllosticta citriasiana</name>
    <dbReference type="NCBI Taxonomy" id="595635"/>
    <lineage>
        <taxon>Eukaryota</taxon>
        <taxon>Fungi</taxon>
        <taxon>Dikarya</taxon>
        <taxon>Ascomycota</taxon>
        <taxon>Pezizomycotina</taxon>
        <taxon>Dothideomycetes</taxon>
        <taxon>Dothideomycetes incertae sedis</taxon>
        <taxon>Botryosphaeriales</taxon>
        <taxon>Phyllostictaceae</taxon>
        <taxon>Phyllosticta</taxon>
    </lineage>
</organism>
<keyword evidence="5" id="KW-0539">Nucleus</keyword>
<keyword evidence="8" id="KW-1185">Reference proteome</keyword>
<comment type="subcellular location">
    <subcellularLocation>
        <location evidence="1">Nucleus</location>
    </subcellularLocation>
</comment>
<name>A0ABR1KA25_9PEZI</name>
<evidence type="ECO:0000256" key="3">
    <source>
        <dbReference type="ARBA" id="ARBA00022763"/>
    </source>
</evidence>
<keyword evidence="6" id="KW-0812">Transmembrane</keyword>
<evidence type="ECO:0000256" key="6">
    <source>
        <dbReference type="SAM" id="Phobius"/>
    </source>
</evidence>
<gene>
    <name evidence="7" type="ORF">IWZ03DRAFT_363362</name>
</gene>
<comment type="similarity">
    <text evidence="2">Belongs to the rad1 family.</text>
</comment>
<sequence length="367" mass="40068">MSSSTPLLDVWEAAKAQPYYPAVAKNSQFLAGFLLLLTAFVLTGFFGLNRSVVTLPVIGVPASLAFGCISFAPRARLQISKGGLHFVAEQTRVMQVSQSSDDDTDDVVPEFSINLPALLETLQIFGFTDQTQRNAFTSFSGRGPINAFDNRVLGMTSVCRISYHAPGSPLKIVLEEAGVTTTCDLTTYELDQAEDEEIPFAREDLIFKLIMRSSFLHDAITELSSTSPERLALRAKQSAPYFSLSASGSLGSTVVDFGKPEATQASSPRDGPPGLAQQEEALLETFQVAHRVVYSYKFSLIKSAMRAMATADKVCIRGDRQGVLSFQFMIGTEGTKPSFVEFRFVPLFQDDDEDEQIGSEAETQSDD</sequence>
<keyword evidence="6" id="KW-0472">Membrane</keyword>
<feature type="transmembrane region" description="Helical" evidence="6">
    <location>
        <begin position="29"/>
        <end position="47"/>
    </location>
</feature>
<evidence type="ECO:0000256" key="2">
    <source>
        <dbReference type="ARBA" id="ARBA00010991"/>
    </source>
</evidence>